<dbReference type="EMBL" id="BLJE01000004">
    <property type="protein sequence ID" value="GFE66295.1"/>
    <property type="molecule type" value="Genomic_DNA"/>
</dbReference>
<dbReference type="Proteomes" id="UP000436822">
    <property type="component" value="Unassembled WGS sequence"/>
</dbReference>
<dbReference type="NCBIfam" id="TIGR03370">
    <property type="entry name" value="VPLPA-CTERM"/>
    <property type="match status" value="1"/>
</dbReference>
<protein>
    <recommendedName>
        <fullName evidence="3">Spondin domain-containing protein</fullName>
    </recommendedName>
</protein>
<evidence type="ECO:0000259" key="3">
    <source>
        <dbReference type="Pfam" id="PF06468"/>
    </source>
</evidence>
<dbReference type="InterPro" id="IPR022472">
    <property type="entry name" value="VPLPA-CTERM"/>
</dbReference>
<feature type="chain" id="PRO_5026851882" description="Spondin domain-containing protein" evidence="2">
    <location>
        <begin position="23"/>
        <end position="269"/>
    </location>
</feature>
<feature type="signal peptide" evidence="2">
    <location>
        <begin position="1"/>
        <end position="22"/>
    </location>
</feature>
<dbReference type="AlphaFoldDB" id="A0A6N6JJR2"/>
<evidence type="ECO:0000313" key="5">
    <source>
        <dbReference type="Proteomes" id="UP000436822"/>
    </source>
</evidence>
<evidence type="ECO:0000256" key="1">
    <source>
        <dbReference type="SAM" id="Phobius"/>
    </source>
</evidence>
<accession>A0A6N6JJR2</accession>
<dbReference type="NCBIfam" id="NF038123">
    <property type="entry name" value="NF038123_dom"/>
    <property type="match status" value="1"/>
</dbReference>
<keyword evidence="5" id="KW-1185">Reference proteome</keyword>
<name>A0A6N6JJR2_9RHOB</name>
<feature type="transmembrane region" description="Helical" evidence="1">
    <location>
        <begin position="245"/>
        <end position="264"/>
    </location>
</feature>
<dbReference type="InterPro" id="IPR009465">
    <property type="entry name" value="Spondin_N"/>
</dbReference>
<reference evidence="4 5" key="1">
    <citation type="submission" date="2019-12" db="EMBL/GenBank/DDBJ databases">
        <title>Litoreibacter badius sp. nov., a novel bacteriochlorophyll a-containing bacterium in the genus Litoreibacter.</title>
        <authorList>
            <person name="Kanamuro M."/>
            <person name="Takabe Y."/>
            <person name="Mori K."/>
            <person name="Takaichi S."/>
            <person name="Hanada S."/>
        </authorList>
    </citation>
    <scope>NUCLEOTIDE SEQUENCE [LARGE SCALE GENOMIC DNA]</scope>
    <source>
        <strain evidence="4 5">K6</strain>
    </source>
</reference>
<evidence type="ECO:0000313" key="4">
    <source>
        <dbReference type="EMBL" id="GFE66295.1"/>
    </source>
</evidence>
<dbReference type="RefSeq" id="WP_159809201.1">
    <property type="nucleotide sequence ID" value="NZ_BLJE01000004.1"/>
</dbReference>
<dbReference type="InterPro" id="IPR038678">
    <property type="entry name" value="Spondin_N_sf"/>
</dbReference>
<proteinExistence type="predicted"/>
<dbReference type="Gene3D" id="2.60.40.2130">
    <property type="entry name" value="F-spondin domain"/>
    <property type="match status" value="1"/>
</dbReference>
<keyword evidence="1" id="KW-0812">Transmembrane</keyword>
<evidence type="ECO:0000256" key="2">
    <source>
        <dbReference type="SAM" id="SignalP"/>
    </source>
</evidence>
<dbReference type="OrthoDB" id="264824at2"/>
<gene>
    <name evidence="4" type="ORF">KIN_33690</name>
</gene>
<feature type="domain" description="Spondin" evidence="3">
    <location>
        <begin position="41"/>
        <end position="172"/>
    </location>
</feature>
<comment type="caution">
    <text evidence="4">The sequence shown here is derived from an EMBL/GenBank/DDBJ whole genome shotgun (WGS) entry which is preliminary data.</text>
</comment>
<keyword evidence="2" id="KW-0732">Signal</keyword>
<sequence>MTFFKTTALVCASFCVAGVASATTLSITVTNNQAEGGLSLTPLYTAIHDGTFDAFTVGEAASDGVRLIAETGAPSAVRDERLAMDPDSSSVVLASPDGPPPVQPGETITATLDIVANEALFFTFLSMVLPSNDTFIGNDNPLAYQLFDDSGAFLGAQTIEITGNDIYDAGTEVNGLEGAAFVQGQDIALGEDEGGVVTAGGDLSVFAGQTLATGDILGDAAQIDFFSDPASFSLATITISEVAPIPLPASGLLLLAGMGGIAALRRKQR</sequence>
<keyword evidence="1" id="KW-1133">Transmembrane helix</keyword>
<organism evidence="4 5">
    <name type="scientific">Litoreibacter roseus</name>
    <dbReference type="NCBI Taxonomy" id="2601869"/>
    <lineage>
        <taxon>Bacteria</taxon>
        <taxon>Pseudomonadati</taxon>
        <taxon>Pseudomonadota</taxon>
        <taxon>Alphaproteobacteria</taxon>
        <taxon>Rhodobacterales</taxon>
        <taxon>Roseobacteraceae</taxon>
        <taxon>Litoreibacter</taxon>
    </lineage>
</organism>
<dbReference type="Pfam" id="PF06468">
    <property type="entry name" value="Spond_N"/>
    <property type="match status" value="1"/>
</dbReference>
<keyword evidence="1" id="KW-0472">Membrane</keyword>